<dbReference type="EMBL" id="MCOG01000241">
    <property type="protein sequence ID" value="ORY22884.1"/>
    <property type="molecule type" value="Genomic_DNA"/>
</dbReference>
<reference evidence="1 2" key="1">
    <citation type="submission" date="2016-08" db="EMBL/GenBank/DDBJ databases">
        <title>A Parts List for Fungal Cellulosomes Revealed by Comparative Genomics.</title>
        <authorList>
            <consortium name="DOE Joint Genome Institute"/>
            <person name="Haitjema C.H."/>
            <person name="Gilmore S.P."/>
            <person name="Henske J.K."/>
            <person name="Solomon K.V."/>
            <person name="De Groot R."/>
            <person name="Kuo A."/>
            <person name="Mondo S.J."/>
            <person name="Salamov A.A."/>
            <person name="Labutti K."/>
            <person name="Zhao Z."/>
            <person name="Chiniquy J."/>
            <person name="Barry K."/>
            <person name="Brewer H.M."/>
            <person name="Purvine S.O."/>
            <person name="Wright A.T."/>
            <person name="Boxma B."/>
            <person name="Van Alen T."/>
            <person name="Hackstein J.H."/>
            <person name="Baker S.E."/>
            <person name="Grigoriev I.V."/>
            <person name="O'Malley M.A."/>
        </authorList>
    </citation>
    <scope>NUCLEOTIDE SEQUENCE [LARGE SCALE GENOMIC DNA]</scope>
    <source>
        <strain evidence="1 2">G1</strain>
    </source>
</reference>
<evidence type="ECO:0000313" key="2">
    <source>
        <dbReference type="Proteomes" id="UP000193920"/>
    </source>
</evidence>
<proteinExistence type="predicted"/>
<dbReference type="AlphaFoldDB" id="A0A1Y2AK58"/>
<dbReference type="Proteomes" id="UP000193920">
    <property type="component" value="Unassembled WGS sequence"/>
</dbReference>
<sequence length="155" mass="17766">MNIELTSTQSKIEVGDTSPNSNIEIVTKNVGGKVNFSNSLNRMIINLGRSSSKSSSEEEFINKTLSYHAYEDRNMAIVNKDKNKNNFIQSSSSCIDQNSEKCFSILKREYFLSTGDSSYPCLADFVDYIQIKKRETFFVKRLNFLYLIMKKIILI</sequence>
<organism evidence="1 2">
    <name type="scientific">Neocallimastix californiae</name>
    <dbReference type="NCBI Taxonomy" id="1754190"/>
    <lineage>
        <taxon>Eukaryota</taxon>
        <taxon>Fungi</taxon>
        <taxon>Fungi incertae sedis</taxon>
        <taxon>Chytridiomycota</taxon>
        <taxon>Chytridiomycota incertae sedis</taxon>
        <taxon>Neocallimastigomycetes</taxon>
        <taxon>Neocallimastigales</taxon>
        <taxon>Neocallimastigaceae</taxon>
        <taxon>Neocallimastix</taxon>
    </lineage>
</organism>
<name>A0A1Y2AK58_9FUNG</name>
<protein>
    <submittedName>
        <fullName evidence="1">Uncharacterized protein</fullName>
    </submittedName>
</protein>
<keyword evidence="2" id="KW-1185">Reference proteome</keyword>
<gene>
    <name evidence="1" type="ORF">LY90DRAFT_128127</name>
</gene>
<comment type="caution">
    <text evidence="1">The sequence shown here is derived from an EMBL/GenBank/DDBJ whole genome shotgun (WGS) entry which is preliminary data.</text>
</comment>
<accession>A0A1Y2AK58</accession>
<evidence type="ECO:0000313" key="1">
    <source>
        <dbReference type="EMBL" id="ORY22884.1"/>
    </source>
</evidence>